<feature type="compositionally biased region" description="Polar residues" evidence="10">
    <location>
        <begin position="935"/>
        <end position="976"/>
    </location>
</feature>
<feature type="domain" description="CKK" evidence="12">
    <location>
        <begin position="1476"/>
        <end position="1610"/>
    </location>
</feature>
<evidence type="ECO:0000259" key="12">
    <source>
        <dbReference type="PROSITE" id="PS51508"/>
    </source>
</evidence>
<evidence type="ECO:0000313" key="13">
    <source>
        <dbReference type="EnsemblMetazoa" id="AMEM010593-PA"/>
    </source>
</evidence>
<feature type="compositionally biased region" description="Low complexity" evidence="10">
    <location>
        <begin position="1325"/>
        <end position="1339"/>
    </location>
</feature>
<dbReference type="GO" id="GO:0007026">
    <property type="term" value="P:negative regulation of microtubule depolymerization"/>
    <property type="evidence" value="ECO:0007669"/>
    <property type="project" value="TreeGrafter"/>
</dbReference>
<dbReference type="GO" id="GO:0031122">
    <property type="term" value="P:cytoplasmic microtubule organization"/>
    <property type="evidence" value="ECO:0007669"/>
    <property type="project" value="TreeGrafter"/>
</dbReference>
<reference evidence="13" key="1">
    <citation type="submission" date="2020-05" db="UniProtKB">
        <authorList>
            <consortium name="EnsemblMetazoa"/>
        </authorList>
    </citation>
    <scope>IDENTIFICATION</scope>
    <source>
        <strain evidence="13">MAF</strain>
    </source>
</reference>
<evidence type="ECO:0000256" key="2">
    <source>
        <dbReference type="ARBA" id="ARBA00006176"/>
    </source>
</evidence>
<dbReference type="InterPro" id="IPR014797">
    <property type="entry name" value="CKK_CAMSAP"/>
</dbReference>
<dbReference type="FunFam" id="3.10.20.360:FF:000002">
    <property type="entry name" value="Patronin, isoform M"/>
    <property type="match status" value="1"/>
</dbReference>
<feature type="compositionally biased region" description="Low complexity" evidence="10">
    <location>
        <begin position="895"/>
        <end position="908"/>
    </location>
</feature>
<feature type="compositionally biased region" description="Low complexity" evidence="10">
    <location>
        <begin position="1160"/>
        <end position="1180"/>
    </location>
</feature>
<evidence type="ECO:0008006" key="15">
    <source>
        <dbReference type="Google" id="ProtNLM"/>
    </source>
</evidence>
<keyword evidence="3" id="KW-0963">Cytoplasm</keyword>
<evidence type="ECO:0000256" key="1">
    <source>
        <dbReference type="ARBA" id="ARBA00004245"/>
    </source>
</evidence>
<dbReference type="STRING" id="30066.A0A182V8C5"/>
<feature type="region of interest" description="Disordered" evidence="10">
    <location>
        <begin position="482"/>
        <end position="546"/>
    </location>
</feature>
<dbReference type="VEuPathDB" id="VectorBase:AMEM21_000633"/>
<feature type="compositionally biased region" description="Basic residues" evidence="10">
    <location>
        <begin position="1310"/>
        <end position="1321"/>
    </location>
</feature>
<feature type="region of interest" description="Disordered" evidence="10">
    <location>
        <begin position="1223"/>
        <end position="1251"/>
    </location>
</feature>
<evidence type="ECO:0000256" key="9">
    <source>
        <dbReference type="SAM" id="Coils"/>
    </source>
</evidence>
<evidence type="ECO:0000256" key="3">
    <source>
        <dbReference type="ARBA" id="ARBA00022490"/>
    </source>
</evidence>
<feature type="region of interest" description="Disordered" evidence="10">
    <location>
        <begin position="1019"/>
        <end position="1074"/>
    </location>
</feature>
<dbReference type="InterPro" id="IPR028133">
    <property type="entry name" value="Dynamitin"/>
</dbReference>
<dbReference type="InterPro" id="IPR032940">
    <property type="entry name" value="CAMSAP"/>
</dbReference>
<dbReference type="SUPFAM" id="SSF47576">
    <property type="entry name" value="Calponin-homology domain, CH-domain"/>
    <property type="match status" value="1"/>
</dbReference>
<evidence type="ECO:0000256" key="10">
    <source>
        <dbReference type="SAM" id="MobiDB-lite"/>
    </source>
</evidence>
<feature type="compositionally biased region" description="Low complexity" evidence="10">
    <location>
        <begin position="1431"/>
        <end position="1450"/>
    </location>
</feature>
<dbReference type="PANTHER" id="PTHR21595">
    <property type="entry name" value="PATRONIN"/>
    <property type="match status" value="1"/>
</dbReference>
<protein>
    <recommendedName>
        <fullName evidence="15">CKK domain-containing protein</fullName>
    </recommendedName>
</protein>
<evidence type="ECO:0000256" key="4">
    <source>
        <dbReference type="ARBA" id="ARBA00022701"/>
    </source>
</evidence>
<dbReference type="EnsemblMetazoa" id="AMEM010593-RA">
    <property type="protein sequence ID" value="AMEM010593-PA"/>
    <property type="gene ID" value="AMEM010593"/>
</dbReference>
<feature type="region of interest" description="Disordered" evidence="10">
    <location>
        <begin position="1"/>
        <end position="26"/>
    </location>
</feature>
<dbReference type="GO" id="GO:0031175">
    <property type="term" value="P:neuron projection development"/>
    <property type="evidence" value="ECO:0007669"/>
    <property type="project" value="InterPro"/>
</dbReference>
<feature type="compositionally biased region" description="Gly residues" evidence="10">
    <location>
        <begin position="372"/>
        <end position="394"/>
    </location>
</feature>
<feature type="region of interest" description="Disordered" evidence="10">
    <location>
        <begin position="1295"/>
        <end position="1355"/>
    </location>
</feature>
<dbReference type="PROSITE" id="PS50021">
    <property type="entry name" value="CH"/>
    <property type="match status" value="1"/>
</dbReference>
<feature type="region of interest" description="Disordered" evidence="10">
    <location>
        <begin position="358"/>
        <end position="452"/>
    </location>
</feature>
<dbReference type="VEuPathDB" id="VectorBase:AMEM010593"/>
<keyword evidence="7" id="KW-0206">Cytoskeleton</keyword>
<keyword evidence="4 8" id="KW-0493">Microtubule</keyword>
<feature type="compositionally biased region" description="Polar residues" evidence="10">
    <location>
        <begin position="1295"/>
        <end position="1304"/>
    </location>
</feature>
<dbReference type="Proteomes" id="UP000075903">
    <property type="component" value="Unassembled WGS sequence"/>
</dbReference>
<feature type="region of interest" description="Disordered" evidence="10">
    <location>
        <begin position="995"/>
        <end position="1014"/>
    </location>
</feature>
<feature type="coiled-coil region" evidence="9">
    <location>
        <begin position="1961"/>
        <end position="1995"/>
    </location>
</feature>
<dbReference type="GO" id="GO:0005516">
    <property type="term" value="F:calmodulin binding"/>
    <property type="evidence" value="ECO:0007669"/>
    <property type="project" value="InterPro"/>
</dbReference>
<proteinExistence type="inferred from homology"/>
<feature type="compositionally biased region" description="Polar residues" evidence="10">
    <location>
        <begin position="880"/>
        <end position="894"/>
    </location>
</feature>
<feature type="region of interest" description="Disordered" evidence="10">
    <location>
        <begin position="1156"/>
        <end position="1182"/>
    </location>
</feature>
<comment type="similarity">
    <text evidence="8">Belongs to the CAMSAP1 family.</text>
</comment>
<organism evidence="13 14">
    <name type="scientific">Anopheles merus</name>
    <name type="common">Mosquito</name>
    <dbReference type="NCBI Taxonomy" id="30066"/>
    <lineage>
        <taxon>Eukaryota</taxon>
        <taxon>Metazoa</taxon>
        <taxon>Ecdysozoa</taxon>
        <taxon>Arthropoda</taxon>
        <taxon>Hexapoda</taxon>
        <taxon>Insecta</taxon>
        <taxon>Pterygota</taxon>
        <taxon>Neoptera</taxon>
        <taxon>Endopterygota</taxon>
        <taxon>Diptera</taxon>
        <taxon>Nematocera</taxon>
        <taxon>Culicoidea</taxon>
        <taxon>Culicidae</taxon>
        <taxon>Anophelinae</taxon>
        <taxon>Anopheles</taxon>
    </lineage>
</organism>
<dbReference type="Pfam" id="PF11971">
    <property type="entry name" value="CAMSAP_CH"/>
    <property type="match status" value="1"/>
</dbReference>
<dbReference type="PROSITE" id="PS51508">
    <property type="entry name" value="CKK"/>
    <property type="match status" value="1"/>
</dbReference>
<dbReference type="Pfam" id="PF04912">
    <property type="entry name" value="Dynamitin"/>
    <property type="match status" value="1"/>
</dbReference>
<dbReference type="InterPro" id="IPR031372">
    <property type="entry name" value="CAMSAP_CC1"/>
</dbReference>
<dbReference type="InterPro" id="IPR036872">
    <property type="entry name" value="CH_dom_sf"/>
</dbReference>
<dbReference type="SMART" id="SM01051">
    <property type="entry name" value="CAMSAP_CKK"/>
    <property type="match status" value="1"/>
</dbReference>
<dbReference type="InterPro" id="IPR038209">
    <property type="entry name" value="CKK_dom_sf"/>
</dbReference>
<feature type="compositionally biased region" description="Basic and acidic residues" evidence="10">
    <location>
        <begin position="482"/>
        <end position="498"/>
    </location>
</feature>
<feature type="compositionally biased region" description="Basic and acidic residues" evidence="10">
    <location>
        <begin position="590"/>
        <end position="600"/>
    </location>
</feature>
<dbReference type="GO" id="GO:0030507">
    <property type="term" value="F:spectrin binding"/>
    <property type="evidence" value="ECO:0007669"/>
    <property type="project" value="InterPro"/>
</dbReference>
<evidence type="ECO:0000256" key="8">
    <source>
        <dbReference type="PROSITE-ProRule" id="PRU00841"/>
    </source>
</evidence>
<evidence type="ECO:0000256" key="5">
    <source>
        <dbReference type="ARBA" id="ARBA00023017"/>
    </source>
</evidence>
<dbReference type="InterPro" id="IPR022613">
    <property type="entry name" value="CH_CAMSAP_2"/>
</dbReference>
<feature type="region of interest" description="Disordered" evidence="10">
    <location>
        <begin position="1402"/>
        <end position="1472"/>
    </location>
</feature>
<feature type="compositionally biased region" description="Basic and acidic residues" evidence="10">
    <location>
        <begin position="1042"/>
        <end position="1066"/>
    </location>
</feature>
<dbReference type="GO" id="GO:0051011">
    <property type="term" value="F:microtubule minus-end binding"/>
    <property type="evidence" value="ECO:0007669"/>
    <property type="project" value="TreeGrafter"/>
</dbReference>
<dbReference type="Gene3D" id="3.10.20.360">
    <property type="entry name" value="CKK domain"/>
    <property type="match status" value="1"/>
</dbReference>
<dbReference type="GO" id="GO:0036449">
    <property type="term" value="C:microtubule minus-end"/>
    <property type="evidence" value="ECO:0007669"/>
    <property type="project" value="TreeGrafter"/>
</dbReference>
<feature type="compositionally biased region" description="Basic residues" evidence="10">
    <location>
        <begin position="1029"/>
        <end position="1041"/>
    </location>
</feature>
<dbReference type="Pfam" id="PF08683">
    <property type="entry name" value="CAMSAP_CKK"/>
    <property type="match status" value="1"/>
</dbReference>
<keyword evidence="6 9" id="KW-0175">Coiled coil</keyword>
<dbReference type="GO" id="GO:0030286">
    <property type="term" value="C:dynein complex"/>
    <property type="evidence" value="ECO:0007669"/>
    <property type="project" value="UniProtKB-KW"/>
</dbReference>
<evidence type="ECO:0000259" key="11">
    <source>
        <dbReference type="PROSITE" id="PS50021"/>
    </source>
</evidence>
<sequence length="2007" mass="222222">MERAQRQQQQQHCGDALHNWASAKPPRAKQRASVRWLLSKAYNNRVPEILKDPFYRDHEGQDHLKPQIVVGLGNASIYCQVLSNIYSDPNYQSLNHWSILQTLSRKGVPLNESSDQPLTETVLIQTNPLRINAHMTVIEALMVLYAKEVASSGRISSALERISGCSVAPTVQHHEAALLNWISHVCGALKKRIDYELTANGGGGAAAVDEYGQRHQSPNVPPVRDFRELCDGVCLAYLISYYCPKLVPWHSVKFNHVPTITDSIHNILIVSNFSERSLPYTVFHMSPEDITYMRGSMKQNLVVLLADLFNLFEIHPAKCVCYPGMEQQSPDATGAGATNEHGIAHRRGFANQPTIAAIPDLRPGLDSPSSSSGGGGGGGSGTSSGGNGGAGGVGCSSASGNGAINRPPFQVNRSPSASTLRKHMSSREIPEQPQHQPHQLYQQQQSPYQQADPDEGFVVHRSKGVPTLSSMQEPLVPARIRQAKEKTNNDSKAEERGDSIPAGRPSNWEESRKTSFSGRRSRRNSFSDDSQLTIENFGGSQDQLNTVGRFERERKISNTSLTSIEQVAPTRSSLADARGSIQFGYDTDSGNEKQDRDTEKLPGSAGGTLRRHNSTTLHSTSSPMSHSSDVSNNAGSRAGSSSVERDLVDGDGTPTMGGSVGGIAVAAAATVSDVELTPRRKTSFATLPNTTTWQQQAISVQKMDDVDDSQPLEDASKISTIKLKLEEKRRLIEQEKRRIETAWTKQLQTVGKQAFLQAISKSKSGSNVAGEPESTSKESNDGATVVEDDEVVVEKAERPCSLKDLDDHSKYEQKWNAQIIEPKKTPDLENMDLEQYQADIQRLTQQQSQIQAQTLQAQQLLHAQQIANLLNQQYGSQQSIPTNTYRPMNTQMFGSSPHLPQHQQQSSPINYGMRPPSRDPYLHQQQQQQQQQQQHTMQYINDQGQYVQPQTNYGHHPNSNSHLVYSREQSQTQLINDHNGGGNHKVRNQISQMMISNGNNSPLASGGDPQEDVNEKGFYISFDNEQPKRPKPPLRTKRSPKKDKPLASDSNDGDKRRDSMSEKPSSRVETNANNFGTYSVKTASSFSSSFNEEHNASHARKSIIADNSGVSPFEPVVHKVNVTGSGAAAPSSPMMMMHHQQQQHHPMDHLGDRRYTMEDNSISGNGHYSSHNNSSDGYGSETERKAKIVIDVSNDQTSVDEMERKKEKIMLLSLQRRQQAEEAKARKEIEAMQRREKEREKEEERARKKEEQFARRQAILEAHKLKKAIEEAEREGKTIDRELQLKHQMYQQQLHQTAHSTTPTPVAKLRTQKLTRPRPKTIHVESGSVDLSEASSLSSRGKKGSNSNLTGLGMHSASNTIRRDYYRGSQDSLAIREPATIERGRTLSRISLAKGANFRGRKSNSLMNLCDSDSGLGRATPPRRAPSPGMGPSSRHLPSPSGPGSLPPGLITKRRGFDDGSSDISSNASSMMDYNGPRLYKQPATKSNRGIILNAVEYCVFPGAVNRDAKQKVLEKIARSEAKHFLVLFRDAGCQFRALYGYWPENEQIIKLYGTGPSQVDDVMFDKFFKYNSGGKCFAQVHTKHLTVTIDAFTIHNSLWQGKKANLPSKKDMALAHDQPDVYETPDVNEAETSDYDEDEPVNDAIERLHISTKDSIGKFRGKYLTGEVDFSDGIGRKNRLGYDARSLDYELAGEGERETPLQRCHRLKCEMNELMEEIEASRADTGRTAEEKASHETVFGVVSTAKKVLESLKLEQVIGSEVVAGGAGGGDAEAKKLIAQIEEYRKTGAVSSSDPKAVANELVQSARVAQLEHRLHQLEVAVGAKPERISRLAGTTGTGNLIEAVQNISAKAALLQPSQLDTIEQRLNNLLQQMNSIQEKSNATGQDPNREQKILELYEIAKSTEPIVQVLPDILNRMLTLESLHKYATNFSKLFAELETTQASILNGVAANKTLLTGVQEAFAQNLENVNKEVKKLEERMTKLQQMINMSSASSSTVVYRHFWKL</sequence>
<dbReference type="GO" id="GO:0005869">
    <property type="term" value="C:dynactin complex"/>
    <property type="evidence" value="ECO:0007669"/>
    <property type="project" value="InterPro"/>
</dbReference>
<feature type="compositionally biased region" description="Low complexity" evidence="10">
    <location>
        <begin position="1"/>
        <end position="11"/>
    </location>
</feature>
<feature type="region of interest" description="Disordered" evidence="10">
    <location>
        <begin position="880"/>
        <end position="985"/>
    </location>
</feature>
<dbReference type="PANTHER" id="PTHR21595:SF0">
    <property type="entry name" value="PATRONIN"/>
    <property type="match status" value="1"/>
</dbReference>
<feature type="compositionally biased region" description="Low complexity" evidence="10">
    <location>
        <begin position="924"/>
        <end position="934"/>
    </location>
</feature>
<evidence type="ECO:0000256" key="6">
    <source>
        <dbReference type="ARBA" id="ARBA00023054"/>
    </source>
</evidence>
<keyword evidence="5" id="KW-0243">Dynein</keyword>
<feature type="region of interest" description="Disordered" evidence="10">
    <location>
        <begin position="581"/>
        <end position="655"/>
    </location>
</feature>
<feature type="region of interest" description="Disordered" evidence="10">
    <location>
        <begin position="761"/>
        <end position="788"/>
    </location>
</feature>
<dbReference type="SUPFAM" id="SSF50346">
    <property type="entry name" value="PRC-barrel domain"/>
    <property type="match status" value="1"/>
</dbReference>
<name>A0A182V8C5_ANOME</name>
<evidence type="ECO:0000313" key="14">
    <source>
        <dbReference type="Proteomes" id="UP000075903"/>
    </source>
</evidence>
<keyword evidence="14" id="KW-1185">Reference proteome</keyword>
<dbReference type="InterPro" id="IPR011033">
    <property type="entry name" value="PRC_barrel-like_sf"/>
</dbReference>
<dbReference type="InterPro" id="IPR001715">
    <property type="entry name" value="CH_dom"/>
</dbReference>
<comment type="subcellular location">
    <subcellularLocation>
        <location evidence="1">Cytoplasm</location>
        <location evidence="1">Cytoskeleton</location>
    </subcellularLocation>
</comment>
<dbReference type="InterPro" id="IPR058042">
    <property type="entry name" value="CAMSAP_N"/>
</dbReference>
<feature type="compositionally biased region" description="Low complexity" evidence="10">
    <location>
        <begin position="614"/>
        <end position="642"/>
    </location>
</feature>
<feature type="domain" description="Calponin-homology (CH)" evidence="11">
    <location>
        <begin position="172"/>
        <end position="310"/>
    </location>
</feature>
<comment type="similarity">
    <text evidence="2">Belongs to the dynactin subunit 2 family.</text>
</comment>
<dbReference type="Pfam" id="PF25532">
    <property type="entry name" value="CH_CAMSAP2_N"/>
    <property type="match status" value="1"/>
</dbReference>
<feature type="compositionally biased region" description="Low complexity" evidence="10">
    <location>
        <begin position="1462"/>
        <end position="1472"/>
    </location>
</feature>
<feature type="compositionally biased region" description="Polar residues" evidence="10">
    <location>
        <begin position="531"/>
        <end position="546"/>
    </location>
</feature>
<evidence type="ECO:0000256" key="7">
    <source>
        <dbReference type="ARBA" id="ARBA00023212"/>
    </source>
</evidence>
<comment type="domain">
    <text evidence="8">The CKK domain binds microtubules.</text>
</comment>
<accession>A0A182V8C5</accession>
<feature type="compositionally biased region" description="Polar residues" evidence="10">
    <location>
        <begin position="1344"/>
        <end position="1355"/>
    </location>
</feature>
<dbReference type="Pfam" id="PF17095">
    <property type="entry name" value="CAMSAP_CC1"/>
    <property type="match status" value="1"/>
</dbReference>
<feature type="compositionally biased region" description="Low complexity" evidence="10">
    <location>
        <begin position="432"/>
        <end position="450"/>
    </location>
</feature>